<keyword evidence="2" id="KW-1185">Reference proteome</keyword>
<reference evidence="1 2" key="1">
    <citation type="journal article" date="2023" name="ACS Omega">
        <title>Identification of the Neoaspergillic Acid Biosynthesis Gene Cluster by Establishing an In Vitro CRISPR-Ribonucleoprotein Genetic System in Aspergillus melleus.</title>
        <authorList>
            <person name="Yuan B."/>
            <person name="Grau M.F."/>
            <person name="Murata R.M."/>
            <person name="Torok T."/>
            <person name="Venkateswaran K."/>
            <person name="Stajich J.E."/>
            <person name="Wang C.C.C."/>
        </authorList>
    </citation>
    <scope>NUCLEOTIDE SEQUENCE [LARGE SCALE GENOMIC DNA]</scope>
    <source>
        <strain evidence="1 2">IMV 1140</strain>
    </source>
</reference>
<dbReference type="EMBL" id="JAOPJF010000009">
    <property type="protein sequence ID" value="KAK1148175.1"/>
    <property type="molecule type" value="Genomic_DNA"/>
</dbReference>
<comment type="caution">
    <text evidence="1">The sequence shown here is derived from an EMBL/GenBank/DDBJ whole genome shotgun (WGS) entry which is preliminary data.</text>
</comment>
<evidence type="ECO:0000313" key="1">
    <source>
        <dbReference type="EMBL" id="KAK1148175.1"/>
    </source>
</evidence>
<organism evidence="1 2">
    <name type="scientific">Aspergillus melleus</name>
    <dbReference type="NCBI Taxonomy" id="138277"/>
    <lineage>
        <taxon>Eukaryota</taxon>
        <taxon>Fungi</taxon>
        <taxon>Dikarya</taxon>
        <taxon>Ascomycota</taxon>
        <taxon>Pezizomycotina</taxon>
        <taxon>Eurotiomycetes</taxon>
        <taxon>Eurotiomycetidae</taxon>
        <taxon>Eurotiales</taxon>
        <taxon>Aspergillaceae</taxon>
        <taxon>Aspergillus</taxon>
        <taxon>Aspergillus subgen. Circumdati</taxon>
    </lineage>
</organism>
<proteinExistence type="predicted"/>
<dbReference type="Proteomes" id="UP001177260">
    <property type="component" value="Unassembled WGS sequence"/>
</dbReference>
<sequence>MSGPPVSARGGKVRSACDLCRHRKIRCDGVKPACETCHLAGVPCTFTTTPSESRKNTREQLSEANSKIRALESLIAARDNLQRLGHSAPGQALHRTGISLSLGDSYLLDTHHIETALATFRQHIAYCGPGVPYFSLRTYFYSAVSERTGSDLDLDFFLHQVAEFYKLHHPIEELRAIPQKWPTPQLIQQCIDHFSRSGLYSVFPIVDTAILRELLNSGIMDNPTDPTHTANRACLIAFTALVTELHRLEPTFVNADPDAYLQAALGLLPKLLMETPDMRTLETVVIIMVYILPIGQAQAAGMMLAIAARILYSLGGHRMRQLDESQDHLPHRKHLRALFWLCYTLDKEMSIRYCVAPLINDADCDLELPENYVMSSSDHQFLQKPLSSDELLYPSDLRLAMIKSKIYRLLYHDHGYTEDEARRLQHIRELDQELSELKSSFPIGFEPDSLATETEPNYGFHDLSLRGVNLHLEYYLCLGKIHEASSACGTPSPNSWFPLPSSVEIWSHAARSTLLYVSRAREYLNWHTFW</sequence>
<accession>A0ACC3BBY7</accession>
<gene>
    <name evidence="1" type="ORF">N8T08_010819</name>
</gene>
<name>A0ACC3BBY7_9EURO</name>
<evidence type="ECO:0000313" key="2">
    <source>
        <dbReference type="Proteomes" id="UP001177260"/>
    </source>
</evidence>
<protein>
    <submittedName>
        <fullName evidence="1">Uncharacterized protein</fullName>
    </submittedName>
</protein>